<proteinExistence type="predicted"/>
<organism evidence="1 2">
    <name type="scientific">Paenibacillus pasadenensis</name>
    <dbReference type="NCBI Taxonomy" id="217090"/>
    <lineage>
        <taxon>Bacteria</taxon>
        <taxon>Bacillati</taxon>
        <taxon>Bacillota</taxon>
        <taxon>Bacilli</taxon>
        <taxon>Bacillales</taxon>
        <taxon>Paenibacillaceae</taxon>
        <taxon>Paenibacillus</taxon>
    </lineage>
</organism>
<accession>A0A2N5N3P5</accession>
<evidence type="ECO:0000313" key="1">
    <source>
        <dbReference type="EMBL" id="PLT44961.1"/>
    </source>
</evidence>
<comment type="caution">
    <text evidence="1">The sequence shown here is derived from an EMBL/GenBank/DDBJ whole genome shotgun (WGS) entry which is preliminary data.</text>
</comment>
<sequence>MEQNAGVLGQGLIRPLEQILEVDISLTFLSEKGHLFQK</sequence>
<dbReference type="Proteomes" id="UP000234789">
    <property type="component" value="Unassembled WGS sequence"/>
</dbReference>
<name>A0A2N5N3P5_9BACL</name>
<reference evidence="1 2" key="1">
    <citation type="submission" date="2017-05" db="EMBL/GenBank/DDBJ databases">
        <title>Functional genome analysis of Paenibacillus pasadenensis strain R16: insights on endophytic life style and antifungal activity.</title>
        <authorList>
            <person name="Passera A."/>
            <person name="Marcolungo L."/>
            <person name="Casati P."/>
            <person name="Brasca M."/>
            <person name="Quaglino F."/>
            <person name="Delledonne M."/>
        </authorList>
    </citation>
    <scope>NUCLEOTIDE SEQUENCE [LARGE SCALE GENOMIC DNA]</scope>
    <source>
        <strain evidence="1 2">R16</strain>
    </source>
</reference>
<protein>
    <submittedName>
        <fullName evidence="1">Uncharacterized protein</fullName>
    </submittedName>
</protein>
<keyword evidence="2" id="KW-1185">Reference proteome</keyword>
<evidence type="ECO:0000313" key="2">
    <source>
        <dbReference type="Proteomes" id="UP000234789"/>
    </source>
</evidence>
<dbReference type="AlphaFoldDB" id="A0A2N5N3P5"/>
<gene>
    <name evidence="1" type="ORF">B8V81_3392</name>
</gene>
<dbReference type="EMBL" id="NFEZ01000004">
    <property type="protein sequence ID" value="PLT44961.1"/>
    <property type="molecule type" value="Genomic_DNA"/>
</dbReference>